<protein>
    <submittedName>
        <fullName evidence="2">Uncharacterized protein</fullName>
    </submittedName>
</protein>
<dbReference type="STRING" id="745776.DGo_CA2675"/>
<keyword evidence="3" id="KW-1185">Reference proteome</keyword>
<gene>
    <name evidence="2" type="ordered locus">DGo_CA2675</name>
</gene>
<dbReference type="RefSeq" id="WP_014686082.1">
    <property type="nucleotide sequence ID" value="NC_017790.1"/>
</dbReference>
<keyword evidence="1" id="KW-0472">Membrane</keyword>
<keyword evidence="1" id="KW-1133">Transmembrane helix</keyword>
<dbReference type="PATRIC" id="fig|745776.4.peg.2743"/>
<dbReference type="HOGENOM" id="CLU_2632267_0_0_0"/>
<evidence type="ECO:0000313" key="2">
    <source>
        <dbReference type="EMBL" id="AFD26602.1"/>
    </source>
</evidence>
<name>H8GTW2_DEIGI</name>
<sequence>MNDVKQQATLLFALASVLSGMNVVLLVPAAQHPRAGLFTQALPFTVLALMLGLVLAGARTLRSARRQEQEHEQEQGQ</sequence>
<accession>H8GTW2</accession>
<dbReference type="EMBL" id="CP002191">
    <property type="protein sequence ID" value="AFD26602.1"/>
    <property type="molecule type" value="Genomic_DNA"/>
</dbReference>
<proteinExistence type="predicted"/>
<dbReference type="KEGG" id="dgo:DGo_CA2675"/>
<dbReference type="AlphaFoldDB" id="H8GTW2"/>
<organism evidence="2 3">
    <name type="scientific">Deinococcus gobiensis (strain DSM 21396 / JCM 16679 / CGMCC 1.7299 / I-0)</name>
    <dbReference type="NCBI Taxonomy" id="745776"/>
    <lineage>
        <taxon>Bacteria</taxon>
        <taxon>Thermotogati</taxon>
        <taxon>Deinococcota</taxon>
        <taxon>Deinococci</taxon>
        <taxon>Deinococcales</taxon>
        <taxon>Deinococcaceae</taxon>
        <taxon>Deinococcus</taxon>
    </lineage>
</organism>
<dbReference type="Proteomes" id="UP000007575">
    <property type="component" value="Chromosome"/>
</dbReference>
<feature type="transmembrane region" description="Helical" evidence="1">
    <location>
        <begin position="36"/>
        <end position="58"/>
    </location>
</feature>
<evidence type="ECO:0000313" key="3">
    <source>
        <dbReference type="Proteomes" id="UP000007575"/>
    </source>
</evidence>
<reference evidence="2 3" key="1">
    <citation type="journal article" date="2012" name="PLoS ONE">
        <title>Genome sequence and transcriptome analysis of the radioresistant bacterium Deinococcus gobiensis: insights into the extreme environmental adaptations.</title>
        <authorList>
            <person name="Yuan M."/>
            <person name="Chen M."/>
            <person name="Zhang W."/>
            <person name="Lu W."/>
            <person name="Wang J."/>
            <person name="Yang M."/>
            <person name="Zhao P."/>
            <person name="Tang R."/>
            <person name="Li X."/>
            <person name="Hao Y."/>
            <person name="Zhou Z."/>
            <person name="Zhan Y."/>
            <person name="Yu H."/>
            <person name="Teng C."/>
            <person name="Yan Y."/>
            <person name="Ping S."/>
            <person name="Wang Y."/>
            <person name="Lin M."/>
        </authorList>
    </citation>
    <scope>NUCLEOTIDE SEQUENCE [LARGE SCALE GENOMIC DNA]</scope>
    <source>
        <strain evidence="2 3">I-0</strain>
    </source>
</reference>
<evidence type="ECO:0000256" key="1">
    <source>
        <dbReference type="SAM" id="Phobius"/>
    </source>
</evidence>
<keyword evidence="1" id="KW-0812">Transmembrane</keyword>